<sequence length="529" mass="59569">MSNFSSVHVPTSTQIAELRNLLRFGGFHGEIAIFRAAISAAAVDVDRYDSEIEKLPDQTELNRLISERHTLASYIELCRSVLSPIHRLPNELLELIFGWCFPSQAYKISSTATPEKEVERLSRFYLLELSRVCSRWSHIAMQAPQLWSDTVVDTRLWDRCPVPVGTLLDFLESSLDRGREHPLSLEVCTLSQHHSSVFNLISRHAPRWKAASIWGTDEDNVLRACIGNLGRLEKLTLAGSWKDVETFQTAPRLRELIFSGSANQLPKIPWTQIQRCGYLDYSSNSSLSSRLSLLSLLTNAANVKFALYLQTSTIDEALDLNITTHIRHIQLELSTTTRTRATACQFLDNLTFPSLLSFCLHPPLHTRPPVWSSPHFLRLATRSGFAQHLIRLVVHVLATETELLRCLEALPNLKWLSIMDCTSPGASATVITDLLLQGLLSVPGSPSVITPQLHSLTLNSVLDFTDSLYVDLVASRAESKSNDEFHANLWWLETRKRDVSAGALNKIAQLMAEKRLIFNSGEWRVRFPP</sequence>
<dbReference type="Proteomes" id="UP001362999">
    <property type="component" value="Unassembled WGS sequence"/>
</dbReference>
<keyword evidence="3" id="KW-1185">Reference proteome</keyword>
<dbReference type="EMBL" id="JAWWNJ010000157">
    <property type="protein sequence ID" value="KAK6980620.1"/>
    <property type="molecule type" value="Genomic_DNA"/>
</dbReference>
<comment type="caution">
    <text evidence="2">The sequence shown here is derived from an EMBL/GenBank/DDBJ whole genome shotgun (WGS) entry which is preliminary data.</text>
</comment>
<proteinExistence type="predicted"/>
<gene>
    <name evidence="2" type="ORF">R3P38DRAFT_3117383</name>
</gene>
<evidence type="ECO:0000313" key="2">
    <source>
        <dbReference type="EMBL" id="KAK6980620.1"/>
    </source>
</evidence>
<evidence type="ECO:0000313" key="3">
    <source>
        <dbReference type="Proteomes" id="UP001362999"/>
    </source>
</evidence>
<evidence type="ECO:0000259" key="1">
    <source>
        <dbReference type="Pfam" id="PF12937"/>
    </source>
</evidence>
<accession>A0AAV9ZE46</accession>
<dbReference type="Gene3D" id="1.20.1280.50">
    <property type="match status" value="1"/>
</dbReference>
<protein>
    <recommendedName>
        <fullName evidence="1">F-box domain-containing protein</fullName>
    </recommendedName>
</protein>
<organism evidence="2 3">
    <name type="scientific">Favolaschia claudopus</name>
    <dbReference type="NCBI Taxonomy" id="2862362"/>
    <lineage>
        <taxon>Eukaryota</taxon>
        <taxon>Fungi</taxon>
        <taxon>Dikarya</taxon>
        <taxon>Basidiomycota</taxon>
        <taxon>Agaricomycotina</taxon>
        <taxon>Agaricomycetes</taxon>
        <taxon>Agaricomycetidae</taxon>
        <taxon>Agaricales</taxon>
        <taxon>Marasmiineae</taxon>
        <taxon>Mycenaceae</taxon>
        <taxon>Favolaschia</taxon>
    </lineage>
</organism>
<dbReference type="AlphaFoldDB" id="A0AAV9ZE46"/>
<name>A0AAV9ZE46_9AGAR</name>
<dbReference type="InterPro" id="IPR001810">
    <property type="entry name" value="F-box_dom"/>
</dbReference>
<reference evidence="2 3" key="1">
    <citation type="journal article" date="2024" name="J Genomics">
        <title>Draft genome sequencing and assembly of Favolaschia claudopus CIRM-BRFM 2984 isolated from oak limbs.</title>
        <authorList>
            <person name="Navarro D."/>
            <person name="Drula E."/>
            <person name="Chaduli D."/>
            <person name="Cazenave R."/>
            <person name="Ahrendt S."/>
            <person name="Wang J."/>
            <person name="Lipzen A."/>
            <person name="Daum C."/>
            <person name="Barry K."/>
            <person name="Grigoriev I.V."/>
            <person name="Favel A."/>
            <person name="Rosso M.N."/>
            <person name="Martin F."/>
        </authorList>
    </citation>
    <scope>NUCLEOTIDE SEQUENCE [LARGE SCALE GENOMIC DNA]</scope>
    <source>
        <strain evidence="2 3">CIRM-BRFM 2984</strain>
    </source>
</reference>
<dbReference type="Pfam" id="PF12937">
    <property type="entry name" value="F-box-like"/>
    <property type="match status" value="1"/>
</dbReference>
<feature type="domain" description="F-box" evidence="1">
    <location>
        <begin position="85"/>
        <end position="148"/>
    </location>
</feature>